<reference evidence="4 5" key="1">
    <citation type="submission" date="2019-05" db="EMBL/GenBank/DDBJ databases">
        <title>Marivita sp. nov. isolated from sea sediment.</title>
        <authorList>
            <person name="Kim W."/>
        </authorList>
    </citation>
    <scope>NUCLEOTIDE SEQUENCE [LARGE SCALE GENOMIC DNA]</scope>
    <source>
        <strain evidence="4 5">CAU 1492</strain>
    </source>
</reference>
<dbReference type="EMBL" id="VCPC01000001">
    <property type="protein sequence ID" value="TMV15230.1"/>
    <property type="molecule type" value="Genomic_DNA"/>
</dbReference>
<dbReference type="PANTHER" id="PTHR47739:SF1">
    <property type="entry name" value="TRNA1(VAL) (ADENINE(37)-N6)-METHYLTRANSFERASE"/>
    <property type="match status" value="1"/>
</dbReference>
<dbReference type="InterPro" id="IPR002052">
    <property type="entry name" value="DNA_methylase_N6_adenine_CS"/>
</dbReference>
<dbReference type="InterPro" id="IPR050210">
    <property type="entry name" value="tRNA_Adenine-N(6)_MTase"/>
</dbReference>
<evidence type="ECO:0000256" key="2">
    <source>
        <dbReference type="ARBA" id="ARBA00022691"/>
    </source>
</evidence>
<gene>
    <name evidence="4" type="ORF">FGK64_04520</name>
</gene>
<dbReference type="PANTHER" id="PTHR47739">
    <property type="entry name" value="TRNA1(VAL) (ADENINE(37)-N6)-METHYLTRANSFERASE"/>
    <property type="match status" value="1"/>
</dbReference>
<name>A0ABY2XDY3_9RHOB</name>
<keyword evidence="1 4" id="KW-0808">Transferase</keyword>
<evidence type="ECO:0000313" key="5">
    <source>
        <dbReference type="Proteomes" id="UP001191082"/>
    </source>
</evidence>
<evidence type="ECO:0000256" key="1">
    <source>
        <dbReference type="ARBA" id="ARBA00022603"/>
    </source>
</evidence>
<keyword evidence="2" id="KW-0949">S-adenosyl-L-methionine</keyword>
<dbReference type="SUPFAM" id="SSF53335">
    <property type="entry name" value="S-adenosyl-L-methionine-dependent methyltransferases"/>
    <property type="match status" value="1"/>
</dbReference>
<sequence length="263" mass="28104">MTSRSAVIEFPEDQLVLNAFLGGRMQLWQPKKGYRAGVDPVLLAASVPAISGQTVLDLGCGAGAAALCLATRVPGLDCVGVERQPEFAALAQRNGAQNGLPFHVICADLAAPPPDLTARQFDHVLANPPYFVEGAHSPSPDAAKGAARGEDTPLSIWLDIAARRLRSGGYFHMIQRIDRLPEALASCRLGSVEVLPLAPRIGRDPGLFILRARKGGRAAFRLRAPLILHKGATHARDGEDYTDEILSVLRGNAPLKWADCRGV</sequence>
<dbReference type="GO" id="GO:0008168">
    <property type="term" value="F:methyltransferase activity"/>
    <property type="evidence" value="ECO:0007669"/>
    <property type="project" value="UniProtKB-KW"/>
</dbReference>
<comment type="caution">
    <text evidence="4">The sequence shown here is derived from an EMBL/GenBank/DDBJ whole genome shotgun (WGS) entry which is preliminary data.</text>
</comment>
<dbReference type="InterPro" id="IPR007848">
    <property type="entry name" value="Small_mtfrase_dom"/>
</dbReference>
<dbReference type="Gene3D" id="3.40.50.150">
    <property type="entry name" value="Vaccinia Virus protein VP39"/>
    <property type="match status" value="1"/>
</dbReference>
<organism evidence="4 5">
    <name type="scientific">Arenibacterium halophilum</name>
    <dbReference type="NCBI Taxonomy" id="2583821"/>
    <lineage>
        <taxon>Bacteria</taxon>
        <taxon>Pseudomonadati</taxon>
        <taxon>Pseudomonadota</taxon>
        <taxon>Alphaproteobacteria</taxon>
        <taxon>Rhodobacterales</taxon>
        <taxon>Paracoccaceae</taxon>
        <taxon>Arenibacterium</taxon>
    </lineage>
</organism>
<proteinExistence type="predicted"/>
<keyword evidence="1 4" id="KW-0489">Methyltransferase</keyword>
<dbReference type="PROSITE" id="PS00092">
    <property type="entry name" value="N6_MTASE"/>
    <property type="match status" value="1"/>
</dbReference>
<keyword evidence="5" id="KW-1185">Reference proteome</keyword>
<evidence type="ECO:0000259" key="3">
    <source>
        <dbReference type="Pfam" id="PF05175"/>
    </source>
</evidence>
<protein>
    <submittedName>
        <fullName evidence="4">Methyltransferase</fullName>
    </submittedName>
</protein>
<evidence type="ECO:0000313" key="4">
    <source>
        <dbReference type="EMBL" id="TMV15230.1"/>
    </source>
</evidence>
<dbReference type="InterPro" id="IPR029063">
    <property type="entry name" value="SAM-dependent_MTases_sf"/>
</dbReference>
<accession>A0ABY2XDY3</accession>
<dbReference type="Pfam" id="PF05175">
    <property type="entry name" value="MTS"/>
    <property type="match status" value="1"/>
</dbReference>
<dbReference type="Proteomes" id="UP001191082">
    <property type="component" value="Unassembled WGS sequence"/>
</dbReference>
<feature type="domain" description="Methyltransferase small" evidence="3">
    <location>
        <begin position="42"/>
        <end position="134"/>
    </location>
</feature>
<dbReference type="RefSeq" id="WP_138862579.1">
    <property type="nucleotide sequence ID" value="NZ_VCPC01000001.1"/>
</dbReference>
<dbReference type="GO" id="GO:0032259">
    <property type="term" value="P:methylation"/>
    <property type="evidence" value="ECO:0007669"/>
    <property type="project" value="UniProtKB-KW"/>
</dbReference>